<name>A0A0C3ACB4_SERVB</name>
<reference evidence="1 2" key="1">
    <citation type="submission" date="2014-04" db="EMBL/GenBank/DDBJ databases">
        <authorList>
            <consortium name="DOE Joint Genome Institute"/>
            <person name="Kuo A."/>
            <person name="Zuccaro A."/>
            <person name="Kohler A."/>
            <person name="Nagy L.G."/>
            <person name="Floudas D."/>
            <person name="Copeland A."/>
            <person name="Barry K.W."/>
            <person name="Cichocki N."/>
            <person name="Veneault-Fourrey C."/>
            <person name="LaButti K."/>
            <person name="Lindquist E.A."/>
            <person name="Lipzen A."/>
            <person name="Lundell T."/>
            <person name="Morin E."/>
            <person name="Murat C."/>
            <person name="Sun H."/>
            <person name="Tunlid A."/>
            <person name="Henrissat B."/>
            <person name="Grigoriev I.V."/>
            <person name="Hibbett D.S."/>
            <person name="Martin F."/>
            <person name="Nordberg H.P."/>
            <person name="Cantor M.N."/>
            <person name="Hua S.X."/>
        </authorList>
    </citation>
    <scope>NUCLEOTIDE SEQUENCE [LARGE SCALE GENOMIC DNA]</scope>
    <source>
        <strain evidence="1 2">MAFF 305830</strain>
    </source>
</reference>
<dbReference type="EMBL" id="KN824359">
    <property type="protein sequence ID" value="KIM22300.1"/>
    <property type="molecule type" value="Genomic_DNA"/>
</dbReference>
<dbReference type="Proteomes" id="UP000054097">
    <property type="component" value="Unassembled WGS sequence"/>
</dbReference>
<accession>A0A0C3ACB4</accession>
<evidence type="ECO:0000313" key="2">
    <source>
        <dbReference type="Proteomes" id="UP000054097"/>
    </source>
</evidence>
<sequence length="229" mass="26060">MGNSFDLPTLFTTPWMQSLHGLSWVTNLWTTIPAEQLEKLSKNPSFLPQLNTLHYASSGMLDKLLTERKIVRLSGAVNQTTLMETHPNKKFVTHLSVDSYSLNRIFNSHGGIKQFCNLKHIGALAFAEYGGHNLNALDSVNRVFNSIVELKHLSSVDGFMDLRAIYYDDPWDQVLLTQLEGAHPKLCRIFLSGTSPCVWVRKDGSQVWERHKIPSFSSWDVVTDRYDHI</sequence>
<keyword evidence="2" id="KW-1185">Reference proteome</keyword>
<dbReference type="HOGENOM" id="CLU_1210436_0_0_1"/>
<evidence type="ECO:0008006" key="3">
    <source>
        <dbReference type="Google" id="ProtNLM"/>
    </source>
</evidence>
<proteinExistence type="predicted"/>
<gene>
    <name evidence="1" type="ORF">M408DRAFT_332987</name>
</gene>
<dbReference type="AlphaFoldDB" id="A0A0C3ACB4"/>
<reference evidence="2" key="2">
    <citation type="submission" date="2015-01" db="EMBL/GenBank/DDBJ databases">
        <title>Evolutionary Origins and Diversification of the Mycorrhizal Mutualists.</title>
        <authorList>
            <consortium name="DOE Joint Genome Institute"/>
            <consortium name="Mycorrhizal Genomics Consortium"/>
            <person name="Kohler A."/>
            <person name="Kuo A."/>
            <person name="Nagy L.G."/>
            <person name="Floudas D."/>
            <person name="Copeland A."/>
            <person name="Barry K.W."/>
            <person name="Cichocki N."/>
            <person name="Veneault-Fourrey C."/>
            <person name="LaButti K."/>
            <person name="Lindquist E.A."/>
            <person name="Lipzen A."/>
            <person name="Lundell T."/>
            <person name="Morin E."/>
            <person name="Murat C."/>
            <person name="Riley R."/>
            <person name="Ohm R."/>
            <person name="Sun H."/>
            <person name="Tunlid A."/>
            <person name="Henrissat B."/>
            <person name="Grigoriev I.V."/>
            <person name="Hibbett D.S."/>
            <person name="Martin F."/>
        </authorList>
    </citation>
    <scope>NUCLEOTIDE SEQUENCE [LARGE SCALE GENOMIC DNA]</scope>
    <source>
        <strain evidence="2">MAFF 305830</strain>
    </source>
</reference>
<organism evidence="1 2">
    <name type="scientific">Serendipita vermifera MAFF 305830</name>
    <dbReference type="NCBI Taxonomy" id="933852"/>
    <lineage>
        <taxon>Eukaryota</taxon>
        <taxon>Fungi</taxon>
        <taxon>Dikarya</taxon>
        <taxon>Basidiomycota</taxon>
        <taxon>Agaricomycotina</taxon>
        <taxon>Agaricomycetes</taxon>
        <taxon>Sebacinales</taxon>
        <taxon>Serendipitaceae</taxon>
        <taxon>Serendipita</taxon>
    </lineage>
</organism>
<protein>
    <recommendedName>
        <fullName evidence="3">F-box domain-containing protein</fullName>
    </recommendedName>
</protein>
<evidence type="ECO:0000313" key="1">
    <source>
        <dbReference type="EMBL" id="KIM22300.1"/>
    </source>
</evidence>